<comment type="caution">
    <text evidence="1">The sequence shown here is derived from an EMBL/GenBank/DDBJ whole genome shotgun (WGS) entry which is preliminary data.</text>
</comment>
<evidence type="ECO:0000313" key="1">
    <source>
        <dbReference type="EMBL" id="GAA4621045.1"/>
    </source>
</evidence>
<gene>
    <name evidence="1" type="ORF">GCM10023196_007380</name>
</gene>
<keyword evidence="2" id="KW-1185">Reference proteome</keyword>
<evidence type="ECO:0000313" key="2">
    <source>
        <dbReference type="Proteomes" id="UP001501442"/>
    </source>
</evidence>
<sequence length="129" mass="14898">MFEYHGWVNIRESTGDDDGELLHAMVDRIRELLAGVEDDAAMLDLRWMNGEPYLHFAGMRNHRNPRVIDLLQRVGRVAPGSFGLLYIWDDEDPGRENEFRVFRLVRGVVTEHSDTLLSPCMPTVEDELD</sequence>
<dbReference type="RefSeq" id="WP_345429164.1">
    <property type="nucleotide sequence ID" value="NZ_BAABHK010000001.1"/>
</dbReference>
<reference evidence="2" key="1">
    <citation type="journal article" date="2019" name="Int. J. Syst. Evol. Microbiol.">
        <title>The Global Catalogue of Microorganisms (GCM) 10K type strain sequencing project: providing services to taxonomists for standard genome sequencing and annotation.</title>
        <authorList>
            <consortium name="The Broad Institute Genomics Platform"/>
            <consortium name="The Broad Institute Genome Sequencing Center for Infectious Disease"/>
            <person name="Wu L."/>
            <person name="Ma J."/>
        </authorList>
    </citation>
    <scope>NUCLEOTIDE SEQUENCE [LARGE SCALE GENOMIC DNA]</scope>
    <source>
        <strain evidence="2">JCM 17939</strain>
    </source>
</reference>
<dbReference type="Pfam" id="PF15585">
    <property type="entry name" value="Imm7"/>
    <property type="match status" value="1"/>
</dbReference>
<organism evidence="1 2">
    <name type="scientific">Actinoallomurus vinaceus</name>
    <dbReference type="NCBI Taxonomy" id="1080074"/>
    <lineage>
        <taxon>Bacteria</taxon>
        <taxon>Bacillati</taxon>
        <taxon>Actinomycetota</taxon>
        <taxon>Actinomycetes</taxon>
        <taxon>Streptosporangiales</taxon>
        <taxon>Thermomonosporaceae</taxon>
        <taxon>Actinoallomurus</taxon>
    </lineage>
</organism>
<accession>A0ABP8U414</accession>
<dbReference type="Proteomes" id="UP001501442">
    <property type="component" value="Unassembled WGS sequence"/>
</dbReference>
<protein>
    <submittedName>
        <fullName evidence="1">Immunity 7 family protein</fullName>
    </submittedName>
</protein>
<proteinExistence type="predicted"/>
<dbReference type="EMBL" id="BAABHK010000001">
    <property type="protein sequence ID" value="GAA4621045.1"/>
    <property type="molecule type" value="Genomic_DNA"/>
</dbReference>
<name>A0ABP8U414_9ACTN</name>
<dbReference type="InterPro" id="IPR028965">
    <property type="entry name" value="Imm7"/>
</dbReference>